<dbReference type="InterPro" id="IPR036691">
    <property type="entry name" value="Endo/exonu/phosph_ase_sf"/>
</dbReference>
<proteinExistence type="predicted"/>
<protein>
    <recommendedName>
        <fullName evidence="2">Endonuclease/exonuclease/phosphatase domain-containing protein</fullName>
    </recommendedName>
</protein>
<dbReference type="RefSeq" id="WP_101535883.1">
    <property type="nucleotide sequence ID" value="NZ_PKUQ01000055.1"/>
</dbReference>
<dbReference type="Gene3D" id="3.60.10.10">
    <property type="entry name" value="Endonuclease/exonuclease/phosphatase"/>
    <property type="match status" value="1"/>
</dbReference>
<keyword evidence="1" id="KW-1133">Transmembrane helix</keyword>
<evidence type="ECO:0000259" key="2">
    <source>
        <dbReference type="Pfam" id="PF03372"/>
    </source>
</evidence>
<dbReference type="Pfam" id="PF03372">
    <property type="entry name" value="Exo_endo_phos"/>
    <property type="match status" value="1"/>
</dbReference>
<dbReference type="EMBL" id="PKUQ01000055">
    <property type="protein sequence ID" value="PLW74983.1"/>
    <property type="molecule type" value="Genomic_DNA"/>
</dbReference>
<name>A0A2N5XKD7_9HYPH</name>
<dbReference type="SUPFAM" id="SSF56219">
    <property type="entry name" value="DNase I-like"/>
    <property type="match status" value="1"/>
</dbReference>
<feature type="domain" description="Endonuclease/exonuclease/phosphatase" evidence="2">
    <location>
        <begin position="99"/>
        <end position="293"/>
    </location>
</feature>
<keyword evidence="4" id="KW-1185">Reference proteome</keyword>
<reference evidence="3 4" key="1">
    <citation type="submission" date="2018-01" db="EMBL/GenBank/DDBJ databases">
        <title>The draft genome sequence of Cohaesibacter sp. H1304.</title>
        <authorList>
            <person name="Wang N.-N."/>
            <person name="Du Z.-J."/>
        </authorList>
    </citation>
    <scope>NUCLEOTIDE SEQUENCE [LARGE SCALE GENOMIC DNA]</scope>
    <source>
        <strain evidence="3 4">H1304</strain>
    </source>
</reference>
<dbReference type="InterPro" id="IPR005135">
    <property type="entry name" value="Endo/exonuclease/phosphatase"/>
</dbReference>
<feature type="transmembrane region" description="Helical" evidence="1">
    <location>
        <begin position="5"/>
        <end position="24"/>
    </location>
</feature>
<sequence length="316" mass="34802">MKHILCVPGVGPLLAAMLIVVSYMPDFWIASFLAGMRFHLAVWMLLSALLGWAIQRDRFHSVFVVLGLMVLGQCIYVLHSNGFQPASQMTQGRPSIAVLSFNILENNKKSKDVVELIETSGADVAILLESKPLAKHLDRLSLTYGHRVGCGAKTPSCDLMILSKRPLNNIAVQTLSGFRPDRFIKAEIDLAGQSIQLAAVHIVKPYFGYTQAAELRKIYYSLNKVDKPLLLAGDFNSSVLATNIQSFMTALNLNTVPFEPNTWPVIGTVLGLPIDHVMTSKPLAIKGLERLPDNYGSNHFGLMAEIVLMDDSKRAQ</sequence>
<organism evidence="3 4">
    <name type="scientific">Cohaesibacter celericrescens</name>
    <dbReference type="NCBI Taxonomy" id="2067669"/>
    <lineage>
        <taxon>Bacteria</taxon>
        <taxon>Pseudomonadati</taxon>
        <taxon>Pseudomonadota</taxon>
        <taxon>Alphaproteobacteria</taxon>
        <taxon>Hyphomicrobiales</taxon>
        <taxon>Cohaesibacteraceae</taxon>
    </lineage>
</organism>
<feature type="transmembrane region" description="Helical" evidence="1">
    <location>
        <begin position="36"/>
        <end position="54"/>
    </location>
</feature>
<dbReference type="OrthoDB" id="3808618at2"/>
<keyword evidence="1" id="KW-0812">Transmembrane</keyword>
<dbReference type="Proteomes" id="UP000234881">
    <property type="component" value="Unassembled WGS sequence"/>
</dbReference>
<feature type="transmembrane region" description="Helical" evidence="1">
    <location>
        <begin position="61"/>
        <end position="79"/>
    </location>
</feature>
<comment type="caution">
    <text evidence="3">The sequence shown here is derived from an EMBL/GenBank/DDBJ whole genome shotgun (WGS) entry which is preliminary data.</text>
</comment>
<gene>
    <name evidence="3" type="ORF">C0081_22025</name>
</gene>
<keyword evidence="1" id="KW-0472">Membrane</keyword>
<evidence type="ECO:0000313" key="4">
    <source>
        <dbReference type="Proteomes" id="UP000234881"/>
    </source>
</evidence>
<accession>A0A2N5XKD7</accession>
<evidence type="ECO:0000256" key="1">
    <source>
        <dbReference type="SAM" id="Phobius"/>
    </source>
</evidence>
<dbReference type="AlphaFoldDB" id="A0A2N5XKD7"/>
<evidence type="ECO:0000313" key="3">
    <source>
        <dbReference type="EMBL" id="PLW74983.1"/>
    </source>
</evidence>
<dbReference type="GO" id="GO:0003824">
    <property type="term" value="F:catalytic activity"/>
    <property type="evidence" value="ECO:0007669"/>
    <property type="project" value="InterPro"/>
</dbReference>